<feature type="region of interest" description="Disordered" evidence="1">
    <location>
        <begin position="68"/>
        <end position="93"/>
    </location>
</feature>
<gene>
    <name evidence="2" type="ORF">BCF38_103293</name>
    <name evidence="3" type="ORF">SAMN05421539_103293</name>
</gene>
<reference evidence="2 4" key="2">
    <citation type="submission" date="2018-03" db="EMBL/GenBank/DDBJ databases">
        <title>Genomic Encyclopedia of Archaeal and Bacterial Type Strains, Phase II (KMG-II): from individual species to whole genera.</title>
        <authorList>
            <person name="Goeker M."/>
        </authorList>
    </citation>
    <scope>NUCLEOTIDE SEQUENCE [LARGE SCALE GENOMIC DNA]</scope>
    <source>
        <strain evidence="2 4">DSM 25227</strain>
    </source>
</reference>
<dbReference type="Proteomes" id="UP000251571">
    <property type="component" value="Unassembled WGS sequence"/>
</dbReference>
<dbReference type="EMBL" id="QGDJ01000003">
    <property type="protein sequence ID" value="PWJ20475.1"/>
    <property type="molecule type" value="Genomic_DNA"/>
</dbReference>
<organism evidence="3 5">
    <name type="scientific">Jannaschia seohaensis</name>
    <dbReference type="NCBI Taxonomy" id="475081"/>
    <lineage>
        <taxon>Bacteria</taxon>
        <taxon>Pseudomonadati</taxon>
        <taxon>Pseudomonadota</taxon>
        <taxon>Alphaproteobacteria</taxon>
        <taxon>Rhodobacterales</taxon>
        <taxon>Roseobacteraceae</taxon>
        <taxon>Jannaschia</taxon>
    </lineage>
</organism>
<evidence type="ECO:0000313" key="4">
    <source>
        <dbReference type="Proteomes" id="UP000245839"/>
    </source>
</evidence>
<evidence type="ECO:0000256" key="1">
    <source>
        <dbReference type="SAM" id="MobiDB-lite"/>
    </source>
</evidence>
<protein>
    <recommendedName>
        <fullName evidence="6">Phasin protein</fullName>
    </recommendedName>
</protein>
<dbReference type="RefSeq" id="WP_170125350.1">
    <property type="nucleotide sequence ID" value="NZ_QGDJ01000003.1"/>
</dbReference>
<accession>A0A2Y9AJA3</accession>
<reference evidence="3 5" key="1">
    <citation type="submission" date="2016-10" db="EMBL/GenBank/DDBJ databases">
        <authorList>
            <person name="Cai Z."/>
        </authorList>
    </citation>
    <scope>NUCLEOTIDE SEQUENCE [LARGE SCALE GENOMIC DNA]</scope>
    <source>
        <strain evidence="3 5">DSM 25227</strain>
    </source>
</reference>
<keyword evidence="4" id="KW-1185">Reference proteome</keyword>
<evidence type="ECO:0000313" key="2">
    <source>
        <dbReference type="EMBL" id="PWJ20475.1"/>
    </source>
</evidence>
<dbReference type="EMBL" id="UETC01000003">
    <property type="protein sequence ID" value="SSA44571.1"/>
    <property type="molecule type" value="Genomic_DNA"/>
</dbReference>
<dbReference type="Proteomes" id="UP000245839">
    <property type="component" value="Unassembled WGS sequence"/>
</dbReference>
<evidence type="ECO:0000313" key="5">
    <source>
        <dbReference type="Proteomes" id="UP000251571"/>
    </source>
</evidence>
<sequence>MLHLFRLQMETTRVMTEAQTVIGLRMIGMAGLVPKAQGETLRRVARTQSAFARAWIDGTQAMLRGGTPVGLAKQSARRTMSDTSGRPGRRPRR</sequence>
<evidence type="ECO:0000313" key="3">
    <source>
        <dbReference type="EMBL" id="SSA44571.1"/>
    </source>
</evidence>
<dbReference type="AlphaFoldDB" id="A0A2Y9AJA3"/>
<name>A0A2Y9AJA3_9RHOB</name>
<evidence type="ECO:0008006" key="6">
    <source>
        <dbReference type="Google" id="ProtNLM"/>
    </source>
</evidence>
<proteinExistence type="predicted"/>